<dbReference type="InterPro" id="IPR029071">
    <property type="entry name" value="Ubiquitin-like_domsf"/>
</dbReference>
<evidence type="ECO:0000313" key="8">
    <source>
        <dbReference type="EMBL" id="KHN77433.1"/>
    </source>
</evidence>
<dbReference type="GO" id="GO:0005856">
    <property type="term" value="C:cytoskeleton"/>
    <property type="evidence" value="ECO:0007669"/>
    <property type="project" value="TreeGrafter"/>
</dbReference>
<dbReference type="CDD" id="cd13186">
    <property type="entry name" value="FERM_C_NBL4_NBL5"/>
    <property type="match status" value="1"/>
</dbReference>
<dbReference type="InterPro" id="IPR018980">
    <property type="entry name" value="FERM_PH-like_C"/>
</dbReference>
<feature type="region of interest" description="Disordered" evidence="6">
    <location>
        <begin position="487"/>
        <end position="528"/>
    </location>
</feature>
<dbReference type="Pfam" id="PF09380">
    <property type="entry name" value="FERM_C"/>
    <property type="match status" value="1"/>
</dbReference>
<evidence type="ECO:0000256" key="4">
    <source>
        <dbReference type="ARBA" id="ARBA00022490"/>
    </source>
</evidence>
<dbReference type="STRING" id="6265.A0A0B2V7A3"/>
<dbReference type="InterPro" id="IPR035963">
    <property type="entry name" value="FERM_2"/>
</dbReference>
<dbReference type="InterPro" id="IPR019747">
    <property type="entry name" value="FERM_CS"/>
</dbReference>
<dbReference type="SUPFAM" id="SSF54236">
    <property type="entry name" value="Ubiquitin-like"/>
    <property type="match status" value="2"/>
</dbReference>
<evidence type="ECO:0000313" key="9">
    <source>
        <dbReference type="Proteomes" id="UP000031036"/>
    </source>
</evidence>
<dbReference type="Proteomes" id="UP000031036">
    <property type="component" value="Unassembled WGS sequence"/>
</dbReference>
<dbReference type="GO" id="GO:0008092">
    <property type="term" value="F:cytoskeletal protein binding"/>
    <property type="evidence" value="ECO:0007669"/>
    <property type="project" value="InterPro"/>
</dbReference>
<evidence type="ECO:0000256" key="6">
    <source>
        <dbReference type="SAM" id="MobiDB-lite"/>
    </source>
</evidence>
<feature type="compositionally biased region" description="Polar residues" evidence="6">
    <location>
        <begin position="887"/>
        <end position="902"/>
    </location>
</feature>
<dbReference type="PANTHER" id="PTHR23280">
    <property type="entry name" value="4.1 G PROTEIN"/>
    <property type="match status" value="1"/>
</dbReference>
<sequence length="1025" mass="111859">MPGLLRTLSKRFTRATKGTPSGQAGPSGYQQIDAMPGLLRTLSKRFTRATKGTPSGQAGPSGYQQGFDPPAMDYKKQCQCKILLLDGTDMNIIVSKNAMGQEVYDQVFYALDLEERDYFGLLFMDHYHVQKNAMGQEVYDQVFYALDLEERDYFGLLFMDHYHVQHWLDPVKRLSKQVPIGPPYTFRFSVKFFSSEPSNLREELTRYQFFLQLKQDIQTGKLECPKETAIELAALALQSEFGDYNPAVHNAAFVSEFRFHPEQDEDMEIAILEKYTTCRGQSPATAEMNYLNKAKWIELYGVDMHTVEGKDGNTYRLGLTPTGTLVFDGNQKIGLFFWEKIQRLDFKNKKLTLVVEEDADQASSQVQLHTFVFNLSSHKACKHLWKCAIEHHTFFRLKFHHAKQHKGAQLFRLGSTFKYRGRTEYENVHKDGGRLSRRQLVTFERRPSQRYGPRQSLVNRREQVRNEVKQQVAAAAGLPVPDVITTAESSRLSPEKRFIEDSSRTSPPVETTALGTRPSPLGSIAMPPKEQCSDKIAAAEARLDGLIFQGRDSAERQKFASSSEVKQLSGSPSASRRNNAANQGAGAANDVILSNGNGGQKPDMARIDVHLNALNDADRWAVPPSAHITTIAIGNNSSMIHAAPRPSALPVAPPSRIPKSSAPNSPFSITPHTPQSPSGAVDASSEQHNATFTSTSKTTSSSTKDLPLSVPSTSPSIRPPAPVVASSFPTSASTKVSTVGDLSASISVSPSVKAENSVVASSQREVTSPIARSAAIIPALPSAPAPTASIASADVVLSSSEDPLSATEVASGAALSNVTEAPPSTSPGRQSSPSVAETVPMLSSLPTSSALLLAAKREKSPETENAQKASHVEQKAPSGNLRRAVSGLSQPTSHIPTFTSKRVLSREKLPTETTSKPVGGEKIAAVAEVTEPTIEQIKEGTEKVHRSRLPVRSGGQSQSSLTATKHPSDEKMSQSKIPKMTSGYRPHQYFGQPTHIEKSGQRVTTYIPIIRTGLPSTQSRVITDL</sequence>
<feature type="compositionally biased region" description="Polar residues" evidence="6">
    <location>
        <begin position="817"/>
        <end position="835"/>
    </location>
</feature>
<dbReference type="SUPFAM" id="SSF47031">
    <property type="entry name" value="Second domain of FERM"/>
    <property type="match status" value="1"/>
</dbReference>
<dbReference type="PRINTS" id="PR00661">
    <property type="entry name" value="ERMFAMILY"/>
</dbReference>
<dbReference type="Pfam" id="PF09379">
    <property type="entry name" value="FERM_N"/>
    <property type="match status" value="2"/>
</dbReference>
<keyword evidence="4" id="KW-0963">Cytoplasm</keyword>
<dbReference type="InterPro" id="IPR000798">
    <property type="entry name" value="Ez/rad/moesin-like"/>
</dbReference>
<dbReference type="SMART" id="SM01196">
    <property type="entry name" value="FERM_C"/>
    <property type="match status" value="1"/>
</dbReference>
<protein>
    <recommendedName>
        <fullName evidence="3">Moesin/ezrin/radixin homolog 1</fullName>
    </recommendedName>
</protein>
<feature type="region of interest" description="Disordered" evidence="6">
    <location>
        <begin position="856"/>
        <end position="917"/>
    </location>
</feature>
<feature type="domain" description="FERM" evidence="7">
    <location>
        <begin position="78"/>
        <end position="399"/>
    </location>
</feature>
<dbReference type="GO" id="GO:0016020">
    <property type="term" value="C:membrane"/>
    <property type="evidence" value="ECO:0007669"/>
    <property type="project" value="UniProtKB-ARBA"/>
</dbReference>
<dbReference type="GO" id="GO:0005737">
    <property type="term" value="C:cytoplasm"/>
    <property type="evidence" value="ECO:0007669"/>
    <property type="project" value="UniProtKB-SubCell"/>
</dbReference>
<dbReference type="Pfam" id="PF08736">
    <property type="entry name" value="FA"/>
    <property type="match status" value="1"/>
</dbReference>
<feature type="compositionally biased region" description="Polar residues" evidence="6">
    <location>
        <begin position="954"/>
        <end position="965"/>
    </location>
</feature>
<dbReference type="InterPro" id="IPR018979">
    <property type="entry name" value="FERM_N"/>
</dbReference>
<dbReference type="FunFam" id="1.20.80.10:FF:000003">
    <property type="entry name" value="Tyrosine-protein phosphatase non-receptor type 4"/>
    <property type="match status" value="1"/>
</dbReference>
<reference evidence="8 9" key="1">
    <citation type="submission" date="2014-11" db="EMBL/GenBank/DDBJ databases">
        <title>Genetic blueprint of the zoonotic pathogen Toxocara canis.</title>
        <authorList>
            <person name="Zhu X.-Q."/>
            <person name="Korhonen P.K."/>
            <person name="Cai H."/>
            <person name="Young N.D."/>
            <person name="Nejsum P."/>
            <person name="von Samson-Himmelstjerna G."/>
            <person name="Boag P.R."/>
            <person name="Tan P."/>
            <person name="Li Q."/>
            <person name="Min J."/>
            <person name="Yang Y."/>
            <person name="Wang X."/>
            <person name="Fang X."/>
            <person name="Hall R.S."/>
            <person name="Hofmann A."/>
            <person name="Sternberg P.W."/>
            <person name="Jex A.R."/>
            <person name="Gasser R.B."/>
        </authorList>
    </citation>
    <scope>NUCLEOTIDE SEQUENCE [LARGE SCALE GENOMIC DNA]</scope>
    <source>
        <strain evidence="8">PN_DK_2014</strain>
    </source>
</reference>
<dbReference type="Pfam" id="PF00373">
    <property type="entry name" value="FERM_M"/>
    <property type="match status" value="1"/>
</dbReference>
<feature type="region of interest" description="Disordered" evidence="6">
    <location>
        <begin position="817"/>
        <end position="837"/>
    </location>
</feature>
<dbReference type="SMART" id="SM00295">
    <property type="entry name" value="B41"/>
    <property type="match status" value="1"/>
</dbReference>
<dbReference type="InterPro" id="IPR019748">
    <property type="entry name" value="FERM_central"/>
</dbReference>
<dbReference type="EMBL" id="JPKZ01002286">
    <property type="protein sequence ID" value="KHN77433.1"/>
    <property type="molecule type" value="Genomic_DNA"/>
</dbReference>
<dbReference type="AlphaFoldDB" id="A0A0B2V7A3"/>
<dbReference type="FunFam" id="2.30.29.30:FF:000002">
    <property type="entry name" value="Band 4.1-like protein 5 isoform 1"/>
    <property type="match status" value="1"/>
</dbReference>
<dbReference type="GO" id="GO:0005912">
    <property type="term" value="C:adherens junction"/>
    <property type="evidence" value="ECO:0007669"/>
    <property type="project" value="UniProtKB-SubCell"/>
</dbReference>
<name>A0A0B2V7A3_TOXCA</name>
<organism evidence="8 9">
    <name type="scientific">Toxocara canis</name>
    <name type="common">Canine roundworm</name>
    <dbReference type="NCBI Taxonomy" id="6265"/>
    <lineage>
        <taxon>Eukaryota</taxon>
        <taxon>Metazoa</taxon>
        <taxon>Ecdysozoa</taxon>
        <taxon>Nematoda</taxon>
        <taxon>Chromadorea</taxon>
        <taxon>Rhabditida</taxon>
        <taxon>Spirurina</taxon>
        <taxon>Ascaridomorpha</taxon>
        <taxon>Ascaridoidea</taxon>
        <taxon>Toxocaridae</taxon>
        <taxon>Toxocara</taxon>
    </lineage>
</organism>
<feature type="compositionally biased region" description="Low complexity" evidence="6">
    <location>
        <begin position="693"/>
        <end position="704"/>
    </location>
</feature>
<evidence type="ECO:0000256" key="2">
    <source>
        <dbReference type="ARBA" id="ARBA00004536"/>
    </source>
</evidence>
<accession>A0A0B2V7A3</accession>
<comment type="subcellular location">
    <subcellularLocation>
        <location evidence="2">Cell junction</location>
        <location evidence="2">Adherens junction</location>
    </subcellularLocation>
    <subcellularLocation>
        <location evidence="5">Cell projection</location>
        <location evidence="5">Rhabdomere</location>
    </subcellularLocation>
    <subcellularLocation>
        <location evidence="1">Cytoplasm</location>
    </subcellularLocation>
</comment>
<dbReference type="PRINTS" id="PR00935">
    <property type="entry name" value="BAND41"/>
</dbReference>
<dbReference type="SUPFAM" id="SSF50729">
    <property type="entry name" value="PH domain-like"/>
    <property type="match status" value="1"/>
</dbReference>
<feature type="region of interest" description="Disordered" evidence="6">
    <location>
        <begin position="644"/>
        <end position="729"/>
    </location>
</feature>
<dbReference type="InterPro" id="IPR014352">
    <property type="entry name" value="FERM/acyl-CoA-bd_prot_sf"/>
</dbReference>
<feature type="compositionally biased region" description="Polar residues" evidence="6">
    <location>
        <begin position="661"/>
        <end position="692"/>
    </location>
</feature>
<dbReference type="Gene3D" id="1.20.80.10">
    <property type="match status" value="1"/>
</dbReference>
<dbReference type="GO" id="GO:0031032">
    <property type="term" value="P:actomyosin structure organization"/>
    <property type="evidence" value="ECO:0007669"/>
    <property type="project" value="TreeGrafter"/>
</dbReference>
<dbReference type="PROSITE" id="PS50057">
    <property type="entry name" value="FERM_3"/>
    <property type="match status" value="1"/>
</dbReference>
<dbReference type="CDD" id="cd14473">
    <property type="entry name" value="FERM_B-lobe"/>
    <property type="match status" value="1"/>
</dbReference>
<dbReference type="InterPro" id="IPR019749">
    <property type="entry name" value="Band_41_domain"/>
</dbReference>
<dbReference type="PROSITE" id="PS00660">
    <property type="entry name" value="FERM_1"/>
    <property type="match status" value="1"/>
</dbReference>
<dbReference type="InterPro" id="IPR000299">
    <property type="entry name" value="FERM_domain"/>
</dbReference>
<feature type="compositionally biased region" description="Low complexity" evidence="6">
    <location>
        <begin position="569"/>
        <end position="589"/>
    </location>
</feature>
<evidence type="ECO:0000256" key="1">
    <source>
        <dbReference type="ARBA" id="ARBA00004496"/>
    </source>
</evidence>
<proteinExistence type="predicted"/>
<feature type="region of interest" description="Disordered" evidence="6">
    <location>
        <begin position="554"/>
        <end position="599"/>
    </location>
</feature>
<feature type="compositionally biased region" description="Basic and acidic residues" evidence="6">
    <location>
        <begin position="493"/>
        <end position="503"/>
    </location>
</feature>
<dbReference type="InterPro" id="IPR011993">
    <property type="entry name" value="PH-like_dom_sf"/>
</dbReference>
<evidence type="ECO:0000256" key="3">
    <source>
        <dbReference type="ARBA" id="ARBA00022025"/>
    </source>
</evidence>
<dbReference type="InterPro" id="IPR014847">
    <property type="entry name" value="FA"/>
</dbReference>
<comment type="caution">
    <text evidence="8">The sequence shown here is derived from an EMBL/GenBank/DDBJ whole genome shotgun (WGS) entry which is preliminary data.</text>
</comment>
<dbReference type="PANTHER" id="PTHR23280:SF25">
    <property type="entry name" value="MOESIN_EZRIN_RADIXIN HOMOLOG 1"/>
    <property type="match status" value="1"/>
</dbReference>
<keyword evidence="9" id="KW-1185">Reference proteome</keyword>
<gene>
    <name evidence="8" type="primary">Epb41l5</name>
    <name evidence="8" type="ORF">Tcan_06863</name>
</gene>
<evidence type="ECO:0000256" key="5">
    <source>
        <dbReference type="ARBA" id="ARBA00043944"/>
    </source>
</evidence>
<dbReference type="CDD" id="cd17108">
    <property type="entry name" value="FERM_F1_EPB41L5_like"/>
    <property type="match status" value="1"/>
</dbReference>
<feature type="compositionally biased region" description="Polar residues" evidence="6">
    <location>
        <begin position="559"/>
        <end position="568"/>
    </location>
</feature>
<dbReference type="Gene3D" id="2.30.29.30">
    <property type="entry name" value="Pleckstrin-homology domain (PH domain)/Phosphotyrosine-binding domain (PTB)"/>
    <property type="match status" value="1"/>
</dbReference>
<dbReference type="SMART" id="SM01195">
    <property type="entry name" value="FA"/>
    <property type="match status" value="1"/>
</dbReference>
<feature type="region of interest" description="Disordered" evidence="6">
    <location>
        <begin position="939"/>
        <end position="985"/>
    </location>
</feature>
<dbReference type="Gene3D" id="3.10.20.90">
    <property type="entry name" value="Phosphatidylinositol 3-kinase Catalytic Subunit, Chain A, domain 1"/>
    <property type="match status" value="2"/>
</dbReference>
<dbReference type="OrthoDB" id="6235974at2759"/>
<evidence type="ECO:0000259" key="7">
    <source>
        <dbReference type="PROSITE" id="PS50057"/>
    </source>
</evidence>